<protein>
    <submittedName>
        <fullName evidence="2">Uncharacterized protein</fullName>
    </submittedName>
</protein>
<feature type="compositionally biased region" description="Polar residues" evidence="1">
    <location>
        <begin position="281"/>
        <end position="295"/>
    </location>
</feature>
<feature type="region of interest" description="Disordered" evidence="1">
    <location>
        <begin position="259"/>
        <end position="302"/>
    </location>
</feature>
<evidence type="ECO:0000313" key="3">
    <source>
        <dbReference type="Proteomes" id="UP000759537"/>
    </source>
</evidence>
<dbReference type="EMBL" id="WHVB01000029">
    <property type="protein sequence ID" value="KAF8469252.1"/>
    <property type="molecule type" value="Genomic_DNA"/>
</dbReference>
<evidence type="ECO:0000256" key="1">
    <source>
        <dbReference type="SAM" id="MobiDB-lite"/>
    </source>
</evidence>
<reference evidence="2" key="1">
    <citation type="submission" date="2019-10" db="EMBL/GenBank/DDBJ databases">
        <authorList>
            <consortium name="DOE Joint Genome Institute"/>
            <person name="Kuo A."/>
            <person name="Miyauchi S."/>
            <person name="Kiss E."/>
            <person name="Drula E."/>
            <person name="Kohler A."/>
            <person name="Sanchez-Garcia M."/>
            <person name="Andreopoulos B."/>
            <person name="Barry K.W."/>
            <person name="Bonito G."/>
            <person name="Buee M."/>
            <person name="Carver A."/>
            <person name="Chen C."/>
            <person name="Cichocki N."/>
            <person name="Clum A."/>
            <person name="Culley D."/>
            <person name="Crous P.W."/>
            <person name="Fauchery L."/>
            <person name="Girlanda M."/>
            <person name="Hayes R."/>
            <person name="Keri Z."/>
            <person name="LaButti K."/>
            <person name="Lipzen A."/>
            <person name="Lombard V."/>
            <person name="Magnuson J."/>
            <person name="Maillard F."/>
            <person name="Morin E."/>
            <person name="Murat C."/>
            <person name="Nolan M."/>
            <person name="Ohm R."/>
            <person name="Pangilinan J."/>
            <person name="Pereira M."/>
            <person name="Perotto S."/>
            <person name="Peter M."/>
            <person name="Riley R."/>
            <person name="Sitrit Y."/>
            <person name="Stielow B."/>
            <person name="Szollosi G."/>
            <person name="Zifcakova L."/>
            <person name="Stursova M."/>
            <person name="Spatafora J.W."/>
            <person name="Tedersoo L."/>
            <person name="Vaario L.-M."/>
            <person name="Yamada A."/>
            <person name="Yan M."/>
            <person name="Wang P."/>
            <person name="Xu J."/>
            <person name="Bruns T."/>
            <person name="Baldrian P."/>
            <person name="Vilgalys R."/>
            <person name="Henrissat B."/>
            <person name="Grigoriev I.V."/>
            <person name="Hibbett D."/>
            <person name="Nagy L.G."/>
            <person name="Martin F.M."/>
        </authorList>
    </citation>
    <scope>NUCLEOTIDE SEQUENCE</scope>
    <source>
        <strain evidence="2">Prilba</strain>
    </source>
</reference>
<evidence type="ECO:0000313" key="2">
    <source>
        <dbReference type="EMBL" id="KAF8469252.1"/>
    </source>
</evidence>
<gene>
    <name evidence="2" type="ORF">DFH94DRAFT_225845</name>
</gene>
<feature type="compositionally biased region" description="Polar residues" evidence="1">
    <location>
        <begin position="100"/>
        <end position="115"/>
    </location>
</feature>
<name>A0A9P5MQH6_9AGAM</name>
<feature type="region of interest" description="Disordered" evidence="1">
    <location>
        <begin position="81"/>
        <end position="115"/>
    </location>
</feature>
<comment type="caution">
    <text evidence="2">The sequence shown here is derived from an EMBL/GenBank/DDBJ whole genome shotgun (WGS) entry which is preliminary data.</text>
</comment>
<dbReference type="OrthoDB" id="10507909at2759"/>
<reference evidence="2" key="2">
    <citation type="journal article" date="2020" name="Nat. Commun.">
        <title>Large-scale genome sequencing of mycorrhizal fungi provides insights into the early evolution of symbiotic traits.</title>
        <authorList>
            <person name="Miyauchi S."/>
            <person name="Kiss E."/>
            <person name="Kuo A."/>
            <person name="Drula E."/>
            <person name="Kohler A."/>
            <person name="Sanchez-Garcia M."/>
            <person name="Morin E."/>
            <person name="Andreopoulos B."/>
            <person name="Barry K.W."/>
            <person name="Bonito G."/>
            <person name="Buee M."/>
            <person name="Carver A."/>
            <person name="Chen C."/>
            <person name="Cichocki N."/>
            <person name="Clum A."/>
            <person name="Culley D."/>
            <person name="Crous P.W."/>
            <person name="Fauchery L."/>
            <person name="Girlanda M."/>
            <person name="Hayes R.D."/>
            <person name="Keri Z."/>
            <person name="LaButti K."/>
            <person name="Lipzen A."/>
            <person name="Lombard V."/>
            <person name="Magnuson J."/>
            <person name="Maillard F."/>
            <person name="Murat C."/>
            <person name="Nolan M."/>
            <person name="Ohm R.A."/>
            <person name="Pangilinan J."/>
            <person name="Pereira M.F."/>
            <person name="Perotto S."/>
            <person name="Peter M."/>
            <person name="Pfister S."/>
            <person name="Riley R."/>
            <person name="Sitrit Y."/>
            <person name="Stielow J.B."/>
            <person name="Szollosi G."/>
            <person name="Zifcakova L."/>
            <person name="Stursova M."/>
            <person name="Spatafora J.W."/>
            <person name="Tedersoo L."/>
            <person name="Vaario L.M."/>
            <person name="Yamada A."/>
            <person name="Yan M."/>
            <person name="Wang P."/>
            <person name="Xu J."/>
            <person name="Bruns T."/>
            <person name="Baldrian P."/>
            <person name="Vilgalys R."/>
            <person name="Dunand C."/>
            <person name="Henrissat B."/>
            <person name="Grigoriev I.V."/>
            <person name="Hibbett D."/>
            <person name="Nagy L.G."/>
            <person name="Martin F.M."/>
        </authorList>
    </citation>
    <scope>NUCLEOTIDE SEQUENCE</scope>
    <source>
        <strain evidence="2">Prilba</strain>
    </source>
</reference>
<dbReference type="AlphaFoldDB" id="A0A9P5MQH6"/>
<sequence length="372" mass="39254">MSISVPVAFSVHWSPMYALMTLLLMLAILFVAYGDQISVVALPLTTRASSSAASIFTGYASVLAFSTSIVNTSQSALGTGKASGLVQGPRSGSLPEKSEQQQQQPADSAPYTTFTRIPWPTDEVGGTVDATKSTITSSHMNGALGAMTQDVTTASTEKITQGTSSSFVVATMPTPSCLDGFWSIWSDIAAELTSTVTIMTTTTVGAGAKETSSASLPSNDANSFWDTTPSSPTPATPIATPMTMTTEPAAECLYGRAATPEPHRHKGDGDVSQGSDDRLPQKNSCLPSSSPTEKQGGSGTSGSARWNAAISTLLPLLQCSQSIMLMSAVIYAFVKEVLGCARSRADPRMVEITAIWKFVRRTRKSLRKRNQK</sequence>
<proteinExistence type="predicted"/>
<dbReference type="Proteomes" id="UP000759537">
    <property type="component" value="Unassembled WGS sequence"/>
</dbReference>
<keyword evidence="3" id="KW-1185">Reference proteome</keyword>
<organism evidence="2 3">
    <name type="scientific">Russula ochroleuca</name>
    <dbReference type="NCBI Taxonomy" id="152965"/>
    <lineage>
        <taxon>Eukaryota</taxon>
        <taxon>Fungi</taxon>
        <taxon>Dikarya</taxon>
        <taxon>Basidiomycota</taxon>
        <taxon>Agaricomycotina</taxon>
        <taxon>Agaricomycetes</taxon>
        <taxon>Russulales</taxon>
        <taxon>Russulaceae</taxon>
        <taxon>Russula</taxon>
    </lineage>
</organism>
<feature type="region of interest" description="Disordered" evidence="1">
    <location>
        <begin position="209"/>
        <end position="241"/>
    </location>
</feature>
<feature type="compositionally biased region" description="Polar residues" evidence="1">
    <location>
        <begin position="210"/>
        <end position="226"/>
    </location>
</feature>
<accession>A0A9P5MQH6</accession>